<dbReference type="Pfam" id="PF26433">
    <property type="entry name" value="WH_HI_0096"/>
    <property type="match status" value="1"/>
</dbReference>
<evidence type="ECO:0000313" key="4">
    <source>
        <dbReference type="EMBL" id="MDV5088756.1"/>
    </source>
</evidence>
<accession>A0ABU3ZAK7</accession>
<proteinExistence type="predicted"/>
<evidence type="ECO:0000259" key="3">
    <source>
        <dbReference type="Pfam" id="PF26433"/>
    </source>
</evidence>
<keyword evidence="4" id="KW-0808">Transferase</keyword>
<feature type="domain" description="HI-0096-like winged helix" evidence="3">
    <location>
        <begin position="452"/>
        <end position="519"/>
    </location>
</feature>
<dbReference type="InterPro" id="IPR018773">
    <property type="entry name" value="MeTrfase_reg_dom_prd"/>
</dbReference>
<keyword evidence="5" id="KW-1185">Reference proteome</keyword>
<dbReference type="Pfam" id="PF13649">
    <property type="entry name" value="Methyltransf_25"/>
    <property type="match status" value="1"/>
</dbReference>
<dbReference type="InterPro" id="IPR029063">
    <property type="entry name" value="SAM-dependent_MTases_sf"/>
</dbReference>
<protein>
    <submittedName>
        <fullName evidence="4">Class I SAM-dependent methyltransferase</fullName>
        <ecNumber evidence="4">2.1.1.-</ecNumber>
    </submittedName>
</protein>
<dbReference type="GO" id="GO:0008168">
    <property type="term" value="F:methyltransferase activity"/>
    <property type="evidence" value="ECO:0007669"/>
    <property type="project" value="UniProtKB-KW"/>
</dbReference>
<keyword evidence="4" id="KW-0489">Methyltransferase</keyword>
<dbReference type="SUPFAM" id="SSF53335">
    <property type="entry name" value="S-adenosyl-L-methionine-dependent methyltransferases"/>
    <property type="match status" value="1"/>
</dbReference>
<dbReference type="InterPro" id="IPR050723">
    <property type="entry name" value="CFA/CMAS"/>
</dbReference>
<sequence>MSKDDQQQEIYRELGYTSQPFPYTTPTYLEAHARLLGLTPPPAKTARVLELGSTFGGNIISQAVYHPEATFTGVELSTSQVEQGQAIIAEMGLNNVQLVQKDILDIDADFGQFDYIIAHGTYSWVNDDVKDAMLRVISENLVDNGIAYVSYNTYPGWHTMEEVRQLMLFANKSRPELSHGDKVKRGKYVASVVGAQILNYDDLQKKNAKFLNALRQTVQKHDYYVGHDHLEPNNDPVYFHQFVDHLAEHGLSYVCDADLTLSMVKRLDIVLAEKLVSLNPVAGELMNGSVCQIGADGVANQVVLEQYVDFVLDTQFRKSIICKNSAVESVNYAISDTFNGISIDDETSSTVTPTDNDLVKAVMDEFYYDILFEEEFLGSFEDQVVKSVFHALMQGHQTFTMAEAMALLKADMKSKSQTVEAMHEENLYQMVLDHMIRGGIRFAFTKVEKPKYVDNKSYVPERFVTFVKSVVNGAAKGFMYPGTPYNEAIGDVTEEDLSFMTLLKESKTKTELKKEIIATAFGDGSGNPKNYEAMAEEYYKALVNRMELFGFLENK</sequence>
<name>A0ABU3ZAK7_9FIRM</name>
<dbReference type="RefSeq" id="WP_317330167.1">
    <property type="nucleotide sequence ID" value="NZ_JAWJZA010000008.1"/>
</dbReference>
<dbReference type="Pfam" id="PF10119">
    <property type="entry name" value="MethyTransf_Reg"/>
    <property type="match status" value="1"/>
</dbReference>
<evidence type="ECO:0000259" key="2">
    <source>
        <dbReference type="Pfam" id="PF13649"/>
    </source>
</evidence>
<evidence type="ECO:0000259" key="1">
    <source>
        <dbReference type="Pfam" id="PF10119"/>
    </source>
</evidence>
<dbReference type="PANTHER" id="PTHR43667">
    <property type="entry name" value="CYCLOPROPANE-FATTY-ACYL-PHOSPHOLIPID SYNTHASE"/>
    <property type="match status" value="1"/>
</dbReference>
<dbReference type="Gene3D" id="3.40.50.150">
    <property type="entry name" value="Vaccinia Virus protein VP39"/>
    <property type="match status" value="1"/>
</dbReference>
<dbReference type="Proteomes" id="UP001272515">
    <property type="component" value="Unassembled WGS sequence"/>
</dbReference>
<dbReference type="PANTHER" id="PTHR43667:SF2">
    <property type="entry name" value="FATTY ACID C-METHYL TRANSFERASE"/>
    <property type="match status" value="1"/>
</dbReference>
<dbReference type="InterPro" id="IPR041698">
    <property type="entry name" value="Methyltransf_25"/>
</dbReference>
<feature type="domain" description="Methyltransferase regulatory" evidence="1">
    <location>
        <begin position="222"/>
        <end position="266"/>
    </location>
</feature>
<organism evidence="4 5">
    <name type="scientific">Veillonella absiana</name>
    <dbReference type="NCBI Taxonomy" id="3079305"/>
    <lineage>
        <taxon>Bacteria</taxon>
        <taxon>Bacillati</taxon>
        <taxon>Bacillota</taxon>
        <taxon>Negativicutes</taxon>
        <taxon>Veillonellales</taxon>
        <taxon>Veillonellaceae</taxon>
        <taxon>Veillonella</taxon>
    </lineage>
</organism>
<gene>
    <name evidence="4" type="ORF">RVY80_07885</name>
</gene>
<dbReference type="GO" id="GO:0032259">
    <property type="term" value="P:methylation"/>
    <property type="evidence" value="ECO:0007669"/>
    <property type="project" value="UniProtKB-KW"/>
</dbReference>
<evidence type="ECO:0000313" key="5">
    <source>
        <dbReference type="Proteomes" id="UP001272515"/>
    </source>
</evidence>
<reference evidence="4 5" key="1">
    <citation type="submission" date="2023-10" db="EMBL/GenBank/DDBJ databases">
        <title>Veillonella sp. nov., isolated from a pig farm feces dump.</title>
        <authorList>
            <person name="Chang Y.-H."/>
        </authorList>
    </citation>
    <scope>NUCLEOTIDE SEQUENCE [LARGE SCALE GENOMIC DNA]</scope>
    <source>
        <strain evidence="4 5">YH-vei2233</strain>
    </source>
</reference>
<dbReference type="EC" id="2.1.1.-" evidence="4"/>
<comment type="caution">
    <text evidence="4">The sequence shown here is derived from an EMBL/GenBank/DDBJ whole genome shotgun (WGS) entry which is preliminary data.</text>
</comment>
<dbReference type="CDD" id="cd02440">
    <property type="entry name" value="AdoMet_MTases"/>
    <property type="match status" value="1"/>
</dbReference>
<dbReference type="EMBL" id="JAWJZB010000009">
    <property type="protein sequence ID" value="MDV5088756.1"/>
    <property type="molecule type" value="Genomic_DNA"/>
</dbReference>
<feature type="domain" description="Methyltransferase" evidence="2">
    <location>
        <begin position="48"/>
        <end position="145"/>
    </location>
</feature>
<dbReference type="InterPro" id="IPR058854">
    <property type="entry name" value="HI_0096-like_WHD"/>
</dbReference>